<dbReference type="Proteomes" id="UP000679373">
    <property type="component" value="Chromosome"/>
</dbReference>
<evidence type="ECO:0000256" key="1">
    <source>
        <dbReference type="SAM" id="MobiDB-lite"/>
    </source>
</evidence>
<dbReference type="GeneID" id="66343583"/>
<dbReference type="EMBL" id="CP073653">
    <property type="protein sequence ID" value="QUN35933.1"/>
    <property type="molecule type" value="Genomic_DNA"/>
</dbReference>
<dbReference type="Pfam" id="PF13730">
    <property type="entry name" value="HTH_36"/>
    <property type="match status" value="1"/>
</dbReference>
<dbReference type="InterPro" id="IPR036388">
    <property type="entry name" value="WH-like_DNA-bd_sf"/>
</dbReference>
<gene>
    <name evidence="2" type="ORF">KEC93_03630</name>
</gene>
<dbReference type="RefSeq" id="WP_077868144.1">
    <property type="nucleotide sequence ID" value="NZ_BKAK01000088.1"/>
</dbReference>
<sequence length="278" mass="31269">MNDELFCTGIYEDGYGVIPKQVMRDSSISTGAKLVYAYICSFAGAGGNAFPSLDLICSELCISEKKMYKCRNELIDKGLITVQKKRIGSKYSNNIYTLVTNPSKQKTIEPSQNGRIQNEPSKNEPVQNDHVQESEEISQSFEPSQNGHVQNEPCPKVGTISNSIINKKEKRKRDKTEFDILVNEYTKNENLRSTIYEFIKHRKTIKASLTTLALKKVLNKLNSIASDDTTKITILENSIMNGWRGIFPLKELNQSNVIPIQSKTKEPVKIDKSKLGAL</sequence>
<dbReference type="AlphaFoldDB" id="A0AB74VHC6"/>
<organism evidence="2 3">
    <name type="scientific">Clostridium beijerinckii</name>
    <name type="common">Clostridium MP</name>
    <dbReference type="NCBI Taxonomy" id="1520"/>
    <lineage>
        <taxon>Bacteria</taxon>
        <taxon>Bacillati</taxon>
        <taxon>Bacillota</taxon>
        <taxon>Clostridia</taxon>
        <taxon>Eubacteriales</taxon>
        <taxon>Clostridiaceae</taxon>
        <taxon>Clostridium</taxon>
    </lineage>
</organism>
<feature type="region of interest" description="Disordered" evidence="1">
    <location>
        <begin position="102"/>
        <end position="168"/>
    </location>
</feature>
<evidence type="ECO:0000313" key="3">
    <source>
        <dbReference type="Proteomes" id="UP000679373"/>
    </source>
</evidence>
<protein>
    <submittedName>
        <fullName evidence="2">Helix-turn-helix domain-containing protein</fullName>
    </submittedName>
</protein>
<reference evidence="2" key="1">
    <citation type="submission" date="2021-04" db="EMBL/GenBank/DDBJ databases">
        <title>Complete genome sequence of the type strain Clostridium beijerinckii NRRL B-598.</title>
        <authorList>
            <person name="Sedlar K."/>
            <person name="Branska B."/>
            <person name="Bezdicek M."/>
            <person name="Nykrynova M."/>
            <person name="Lengerova M."/>
            <person name="Skutkova H."/>
            <person name="Patakova P."/>
        </authorList>
    </citation>
    <scope>NUCLEOTIDE SEQUENCE</scope>
    <source>
        <strain evidence="2">DSM 791</strain>
    </source>
</reference>
<keyword evidence="3" id="KW-1185">Reference proteome</keyword>
<proteinExistence type="predicted"/>
<accession>A0AB74VHC6</accession>
<dbReference type="Gene3D" id="1.10.10.10">
    <property type="entry name" value="Winged helix-like DNA-binding domain superfamily/Winged helix DNA-binding domain"/>
    <property type="match status" value="1"/>
</dbReference>
<feature type="compositionally biased region" description="Polar residues" evidence="1">
    <location>
        <begin position="137"/>
        <end position="149"/>
    </location>
</feature>
<evidence type="ECO:0000313" key="2">
    <source>
        <dbReference type="EMBL" id="QUN35933.1"/>
    </source>
</evidence>
<name>A0AB74VHC6_CLOBE</name>
<feature type="compositionally biased region" description="Polar residues" evidence="1">
    <location>
        <begin position="102"/>
        <end position="126"/>
    </location>
</feature>